<organism evidence="1 2">
    <name type="scientific">Pseudomonas fungipugnans</name>
    <dbReference type="NCBI Taxonomy" id="3024217"/>
    <lineage>
        <taxon>Bacteria</taxon>
        <taxon>Pseudomonadati</taxon>
        <taxon>Pseudomonadota</taxon>
        <taxon>Gammaproteobacteria</taxon>
        <taxon>Pseudomonadales</taxon>
        <taxon>Pseudomonadaceae</taxon>
        <taxon>Pseudomonas</taxon>
    </lineage>
</organism>
<protein>
    <submittedName>
        <fullName evidence="1">Uncharacterized protein</fullName>
    </submittedName>
</protein>
<comment type="caution">
    <text evidence="1">The sequence shown here is derived from an EMBL/GenBank/DDBJ whole genome shotgun (WGS) entry which is preliminary data.</text>
</comment>
<name>A0ABT6QVR7_9PSED</name>
<proteinExistence type="predicted"/>
<sequence length="125" mass="14477">MKTTSERLAELAVAYANHRKALRDNGAAIKRVQNDADGAYFDLKPYRDKYWSGECHDLMMGEVIVWHGWVHAVEQCEPDKEYNEDCGYWATARLMDERRDILRDGARIRATFTKIGDKLLKEVTP</sequence>
<reference evidence="1 2" key="1">
    <citation type="submission" date="2023-02" db="EMBL/GenBank/DDBJ databases">
        <title>Pseudomonas chrutzelriedensis sp. nov., a potently antifungal strain isolated from moss.</title>
        <authorList>
            <person name="Schnyder A."/>
            <person name="Kalawong R."/>
            <person name="Eberl L."/>
            <person name="Agnoli K."/>
        </authorList>
    </citation>
    <scope>NUCLEOTIDE SEQUENCE [LARGE SCALE GENOMIC DNA]</scope>
    <source>
        <strain evidence="1 2">681</strain>
    </source>
</reference>
<gene>
    <name evidence="1" type="ORF">POF45_26690</name>
</gene>
<evidence type="ECO:0000313" key="1">
    <source>
        <dbReference type="EMBL" id="MDI2594984.1"/>
    </source>
</evidence>
<dbReference type="Proteomes" id="UP001159100">
    <property type="component" value="Unassembled WGS sequence"/>
</dbReference>
<accession>A0ABT6QVR7</accession>
<dbReference type="EMBL" id="JARBWL010000002">
    <property type="protein sequence ID" value="MDI2594984.1"/>
    <property type="molecule type" value="Genomic_DNA"/>
</dbReference>
<dbReference type="RefSeq" id="WP_282317092.1">
    <property type="nucleotide sequence ID" value="NZ_JARBWL010000002.1"/>
</dbReference>
<evidence type="ECO:0000313" key="2">
    <source>
        <dbReference type="Proteomes" id="UP001159100"/>
    </source>
</evidence>
<keyword evidence="2" id="KW-1185">Reference proteome</keyword>